<dbReference type="InterPro" id="IPR029056">
    <property type="entry name" value="Ribokinase-like"/>
</dbReference>
<dbReference type="SUPFAM" id="SSF53613">
    <property type="entry name" value="Ribokinase-like"/>
    <property type="match status" value="1"/>
</dbReference>
<dbReference type="Pfam" id="PF00294">
    <property type="entry name" value="PfkB"/>
    <property type="match status" value="2"/>
</dbReference>
<dbReference type="PROSITE" id="PS00584">
    <property type="entry name" value="PFKB_KINASES_2"/>
    <property type="match status" value="1"/>
</dbReference>
<dbReference type="PRINTS" id="PR00990">
    <property type="entry name" value="RIBOKINASE"/>
</dbReference>
<comment type="similarity">
    <text evidence="1 4">Belongs to the carbohydrate kinase PfkB family.</text>
</comment>
<dbReference type="InterPro" id="IPR002139">
    <property type="entry name" value="Ribo/fructo_kinase"/>
</dbReference>
<dbReference type="PANTHER" id="PTHR10584:SF157">
    <property type="entry name" value="SULFOFRUCTOSE KINASE"/>
    <property type="match status" value="1"/>
</dbReference>
<evidence type="ECO:0000256" key="4">
    <source>
        <dbReference type="RuleBase" id="RU003704"/>
    </source>
</evidence>
<evidence type="ECO:0000256" key="2">
    <source>
        <dbReference type="ARBA" id="ARBA00022679"/>
    </source>
</evidence>
<keyword evidence="3 4" id="KW-0418">Kinase</keyword>
<evidence type="ECO:0000256" key="1">
    <source>
        <dbReference type="ARBA" id="ARBA00010688"/>
    </source>
</evidence>
<reference evidence="6" key="1">
    <citation type="journal article" date="2021" name="PeerJ">
        <title>Extensive microbial diversity within the chicken gut microbiome revealed by metagenomics and culture.</title>
        <authorList>
            <person name="Gilroy R."/>
            <person name="Ravi A."/>
            <person name="Getino M."/>
            <person name="Pursley I."/>
            <person name="Horton D.L."/>
            <person name="Alikhan N.F."/>
            <person name="Baker D."/>
            <person name="Gharbi K."/>
            <person name="Hall N."/>
            <person name="Watson M."/>
            <person name="Adriaenssens E.M."/>
            <person name="Foster-Nyarko E."/>
            <person name="Jarju S."/>
            <person name="Secka A."/>
            <person name="Antonio M."/>
            <person name="Oren A."/>
            <person name="Chaudhuri R.R."/>
            <person name="La Ragione R."/>
            <person name="Hildebrand F."/>
            <person name="Pallen M.J."/>
        </authorList>
    </citation>
    <scope>NUCLEOTIDE SEQUENCE</scope>
    <source>
        <strain evidence="6">ChiGjej1B1-98</strain>
    </source>
</reference>
<accession>A0A9D2C983</accession>
<evidence type="ECO:0000256" key="3">
    <source>
        <dbReference type="ARBA" id="ARBA00022777"/>
    </source>
</evidence>
<sequence>MSTLPRIVCVGTAALDTIATISRFPGVDDRVEAEQYITAGGGNAATTAVTIARLGVPVEFSGFVGDDEIGDRVVSQLQTEGVGTSFVERRPGARTAQSIILVSQPSAARSIVTYTAEAPSGIPDGFDWVHLDKAGARALHAGWSGSAKVAVDDGNLIPDLDLGLVDLYVPTVQTLRERTGLADVAAAAEHARALGAGSVVATSGSSGSLALDEAGFHVAAALDITPKSTLGAGDVFHGALLAAVVLGKNMSEAIRFANVTAALSCRALDGRSGIPDRAEVEATLTRLPDATTDLQAIAARFGA</sequence>
<dbReference type="EMBL" id="DXDC01000060">
    <property type="protein sequence ID" value="HIY65075.1"/>
    <property type="molecule type" value="Genomic_DNA"/>
</dbReference>
<name>A0A9D2C983_9MICO</name>
<evidence type="ECO:0000259" key="5">
    <source>
        <dbReference type="Pfam" id="PF00294"/>
    </source>
</evidence>
<dbReference type="Gene3D" id="3.40.1190.20">
    <property type="match status" value="1"/>
</dbReference>
<dbReference type="GO" id="GO:0006796">
    <property type="term" value="P:phosphate-containing compound metabolic process"/>
    <property type="evidence" value="ECO:0007669"/>
    <property type="project" value="UniProtKB-ARBA"/>
</dbReference>
<dbReference type="Proteomes" id="UP000824005">
    <property type="component" value="Unassembled WGS sequence"/>
</dbReference>
<reference evidence="6" key="2">
    <citation type="submission" date="2021-04" db="EMBL/GenBank/DDBJ databases">
        <authorList>
            <person name="Gilroy R."/>
        </authorList>
    </citation>
    <scope>NUCLEOTIDE SEQUENCE</scope>
    <source>
        <strain evidence="6">ChiGjej1B1-98</strain>
    </source>
</reference>
<gene>
    <name evidence="6" type="ORF">H9830_02200</name>
</gene>
<evidence type="ECO:0000313" key="7">
    <source>
        <dbReference type="Proteomes" id="UP000824005"/>
    </source>
</evidence>
<proteinExistence type="inferred from homology"/>
<dbReference type="InterPro" id="IPR011611">
    <property type="entry name" value="PfkB_dom"/>
</dbReference>
<evidence type="ECO:0000313" key="6">
    <source>
        <dbReference type="EMBL" id="HIY65075.1"/>
    </source>
</evidence>
<dbReference type="GO" id="GO:0016301">
    <property type="term" value="F:kinase activity"/>
    <property type="evidence" value="ECO:0007669"/>
    <property type="project" value="UniProtKB-KW"/>
</dbReference>
<feature type="domain" description="Carbohydrate kinase PfkB" evidence="5">
    <location>
        <begin position="6"/>
        <end position="118"/>
    </location>
</feature>
<feature type="domain" description="Carbohydrate kinase PfkB" evidence="5">
    <location>
        <begin position="163"/>
        <end position="275"/>
    </location>
</feature>
<dbReference type="AlphaFoldDB" id="A0A9D2C983"/>
<keyword evidence="2 4" id="KW-0808">Transferase</keyword>
<dbReference type="PANTHER" id="PTHR10584">
    <property type="entry name" value="SUGAR KINASE"/>
    <property type="match status" value="1"/>
</dbReference>
<dbReference type="InterPro" id="IPR002173">
    <property type="entry name" value="Carboh/pur_kinase_PfkB_CS"/>
</dbReference>
<organism evidence="6 7">
    <name type="scientific">Candidatus Agrococcus pullicola</name>
    <dbReference type="NCBI Taxonomy" id="2838429"/>
    <lineage>
        <taxon>Bacteria</taxon>
        <taxon>Bacillati</taxon>
        <taxon>Actinomycetota</taxon>
        <taxon>Actinomycetes</taxon>
        <taxon>Micrococcales</taxon>
        <taxon>Microbacteriaceae</taxon>
        <taxon>Agrococcus</taxon>
    </lineage>
</organism>
<comment type="caution">
    <text evidence="6">The sequence shown here is derived from an EMBL/GenBank/DDBJ whole genome shotgun (WGS) entry which is preliminary data.</text>
</comment>
<dbReference type="GO" id="GO:0005829">
    <property type="term" value="C:cytosol"/>
    <property type="evidence" value="ECO:0007669"/>
    <property type="project" value="TreeGrafter"/>
</dbReference>
<protein>
    <submittedName>
        <fullName evidence="6">Ribokinase</fullName>
    </submittedName>
</protein>